<proteinExistence type="predicted"/>
<name>A0ABY1WLR2_9GAMM</name>
<evidence type="ECO:0000256" key="3">
    <source>
        <dbReference type="ARBA" id="ARBA00022679"/>
    </source>
</evidence>
<dbReference type="Pfam" id="PF00155">
    <property type="entry name" value="Aminotran_1_2"/>
    <property type="match status" value="1"/>
</dbReference>
<dbReference type="InterPro" id="IPR004839">
    <property type="entry name" value="Aminotransferase_I/II_large"/>
</dbReference>
<dbReference type="NCBIfam" id="NF006967">
    <property type="entry name" value="PRK09440.1-5"/>
    <property type="match status" value="1"/>
</dbReference>
<feature type="domain" description="Aminotransferase class I/classII large" evidence="5">
    <location>
        <begin position="46"/>
        <end position="402"/>
    </location>
</feature>
<gene>
    <name evidence="6" type="ORF">EXY25_16580</name>
</gene>
<protein>
    <submittedName>
        <fullName evidence="6">Valine--pyruvate transaminase</fullName>
        <ecNumber evidence="6">2.6.1.66</ecNumber>
    </submittedName>
</protein>
<keyword evidence="3 6" id="KW-0808">Transferase</keyword>
<sequence length="417" mass="46019">MPSHFEKKFSQPSAISSLMEDLNQGVQNDQMLMLGGGNPAQIPAVKALFQRQIEAAAEDQTLLEGLSNYAGPLGKDSFRQHLAELLSSVFDSEIQPQHIALTNGSQSAFFALANLFAGQREDGSLKKILLPMSPEYIGYSDLGVKDDIFTSIKPQINLLDNREFKYQIDFEQLDITEDIGLVVTSCPTNPSGNVLTETELSELDRRCQAANTPLLLDCAYGAPFPNIVFSELKLPFNDNVILCLSLSKLGLPGARCGIIVAAPNIIKTLANLSGVMSLAPGNIGPVIAESMVSSGEIVKVSNELIQPYYHDKACYLAAKLKQAIDDPRFRIHKPEGAIFLWLWFKDLPISSQALYLRLKEKRLVVVAGQHFFPGLQSDWRHQQECVRLSYAQSEEVLDEAVTILAAEIKAIYAEYDK</sequence>
<evidence type="ECO:0000256" key="1">
    <source>
        <dbReference type="ARBA" id="ARBA00001933"/>
    </source>
</evidence>
<evidence type="ECO:0000256" key="4">
    <source>
        <dbReference type="ARBA" id="ARBA00022898"/>
    </source>
</evidence>
<dbReference type="InterPro" id="IPR015424">
    <property type="entry name" value="PyrdxlP-dep_Trfase"/>
</dbReference>
<dbReference type="EC" id="2.6.1.66" evidence="6"/>
<evidence type="ECO:0000256" key="2">
    <source>
        <dbReference type="ARBA" id="ARBA00022576"/>
    </source>
</evidence>
<dbReference type="InterPro" id="IPR050859">
    <property type="entry name" value="Class-I_PLP-dep_aminotransf"/>
</dbReference>
<comment type="cofactor">
    <cofactor evidence="1">
        <name>pyridoxal 5'-phosphate</name>
        <dbReference type="ChEBI" id="CHEBI:597326"/>
    </cofactor>
</comment>
<dbReference type="Proteomes" id="UP000292544">
    <property type="component" value="Unassembled WGS sequence"/>
</dbReference>
<dbReference type="SUPFAM" id="SSF53383">
    <property type="entry name" value="PLP-dependent transferases"/>
    <property type="match status" value="1"/>
</dbReference>
<dbReference type="PANTHER" id="PTHR42790">
    <property type="entry name" value="AMINOTRANSFERASE"/>
    <property type="match status" value="1"/>
</dbReference>
<dbReference type="EMBL" id="SHLY01000007">
    <property type="protein sequence ID" value="TAA41848.1"/>
    <property type="molecule type" value="Genomic_DNA"/>
</dbReference>
<evidence type="ECO:0000313" key="7">
    <source>
        <dbReference type="Proteomes" id="UP000292544"/>
    </source>
</evidence>
<comment type="caution">
    <text evidence="6">The sequence shown here is derived from an EMBL/GenBank/DDBJ whole genome shotgun (WGS) entry which is preliminary data.</text>
</comment>
<dbReference type="RefSeq" id="WP_130567738.1">
    <property type="nucleotide sequence ID" value="NZ_SHLY01000007.1"/>
</dbReference>
<keyword evidence="2 6" id="KW-0032">Aminotransferase</keyword>
<dbReference type="CDD" id="cd00609">
    <property type="entry name" value="AAT_like"/>
    <property type="match status" value="1"/>
</dbReference>
<dbReference type="NCBIfam" id="NF006964">
    <property type="entry name" value="PRK09440.1-2"/>
    <property type="match status" value="1"/>
</dbReference>
<keyword evidence="4" id="KW-0663">Pyridoxal phosphate</keyword>
<accession>A0ABY1WLR2</accession>
<evidence type="ECO:0000313" key="6">
    <source>
        <dbReference type="EMBL" id="TAA41848.1"/>
    </source>
</evidence>
<dbReference type="Gene3D" id="3.40.640.10">
    <property type="entry name" value="Type I PLP-dependent aspartate aminotransferase-like (Major domain)"/>
    <property type="match status" value="1"/>
</dbReference>
<keyword evidence="7" id="KW-1185">Reference proteome</keyword>
<dbReference type="InterPro" id="IPR015421">
    <property type="entry name" value="PyrdxlP-dep_Trfase_major"/>
</dbReference>
<dbReference type="GO" id="GO:0009042">
    <property type="term" value="F:valine-pyruvate transaminase activity"/>
    <property type="evidence" value="ECO:0007669"/>
    <property type="project" value="UniProtKB-EC"/>
</dbReference>
<organism evidence="6 7">
    <name type="scientific">Corallincola spongiicola</name>
    <dbReference type="NCBI Taxonomy" id="2520508"/>
    <lineage>
        <taxon>Bacteria</taxon>
        <taxon>Pseudomonadati</taxon>
        <taxon>Pseudomonadota</taxon>
        <taxon>Gammaproteobacteria</taxon>
        <taxon>Alteromonadales</taxon>
        <taxon>Psychromonadaceae</taxon>
        <taxon>Corallincola</taxon>
    </lineage>
</organism>
<reference evidence="7" key="1">
    <citation type="submission" date="2019-02" db="EMBL/GenBank/DDBJ databases">
        <title>Draft genome sequence of Muricauda sp. 176CP4-71.</title>
        <authorList>
            <person name="Park J.-S."/>
        </authorList>
    </citation>
    <scope>NUCLEOTIDE SEQUENCE [LARGE SCALE GENOMIC DNA]</scope>
    <source>
        <strain evidence="7">176GS2-150</strain>
    </source>
</reference>
<dbReference type="PANTHER" id="PTHR42790:SF4">
    <property type="entry name" value="VALINE--PYRUVATE AMINOTRANSFERASE"/>
    <property type="match status" value="1"/>
</dbReference>
<evidence type="ECO:0000259" key="5">
    <source>
        <dbReference type="Pfam" id="PF00155"/>
    </source>
</evidence>